<name>A0A4R8DNW3_9BACT</name>
<comment type="caution">
    <text evidence="1">The sequence shown here is derived from an EMBL/GenBank/DDBJ whole genome shotgun (WGS) entry which is preliminary data.</text>
</comment>
<dbReference type="RefSeq" id="WP_133990684.1">
    <property type="nucleotide sequence ID" value="NZ_SODV01000001.1"/>
</dbReference>
<protein>
    <recommendedName>
        <fullName evidence="3">Cro/C1-type helix-turn-helix DNA-binding protein</fullName>
    </recommendedName>
</protein>
<keyword evidence="2" id="KW-1185">Reference proteome</keyword>
<evidence type="ECO:0000313" key="1">
    <source>
        <dbReference type="EMBL" id="TDW99733.1"/>
    </source>
</evidence>
<sequence>MKQPDCYRILRAAFEGDELRRVRDIPHIVPVTILTRDMGLNYNTLSKRLLDPSRFTAADILRLSGLVGVKPIDVLMLIIRDVERR</sequence>
<gene>
    <name evidence="1" type="ORF">EDB95_0744</name>
</gene>
<accession>A0A4R8DNW3</accession>
<proteinExistence type="predicted"/>
<dbReference type="AlphaFoldDB" id="A0A4R8DNW3"/>
<dbReference type="OrthoDB" id="676945at2"/>
<reference evidence="1 2" key="1">
    <citation type="submission" date="2019-03" db="EMBL/GenBank/DDBJ databases">
        <title>Genomic Encyclopedia of Type Strains, Phase IV (KMG-IV): sequencing the most valuable type-strain genomes for metagenomic binning, comparative biology and taxonomic classification.</title>
        <authorList>
            <person name="Goeker M."/>
        </authorList>
    </citation>
    <scope>NUCLEOTIDE SEQUENCE [LARGE SCALE GENOMIC DNA]</scope>
    <source>
        <strain evidence="1 2">DSM 100059</strain>
    </source>
</reference>
<organism evidence="1 2">
    <name type="scientific">Dinghuibacter silviterrae</name>
    <dbReference type="NCBI Taxonomy" id="1539049"/>
    <lineage>
        <taxon>Bacteria</taxon>
        <taxon>Pseudomonadati</taxon>
        <taxon>Bacteroidota</taxon>
        <taxon>Chitinophagia</taxon>
        <taxon>Chitinophagales</taxon>
        <taxon>Chitinophagaceae</taxon>
        <taxon>Dinghuibacter</taxon>
    </lineage>
</organism>
<evidence type="ECO:0008006" key="3">
    <source>
        <dbReference type="Google" id="ProtNLM"/>
    </source>
</evidence>
<evidence type="ECO:0000313" key="2">
    <source>
        <dbReference type="Proteomes" id="UP000294498"/>
    </source>
</evidence>
<dbReference type="EMBL" id="SODV01000001">
    <property type="protein sequence ID" value="TDW99733.1"/>
    <property type="molecule type" value="Genomic_DNA"/>
</dbReference>
<dbReference type="Proteomes" id="UP000294498">
    <property type="component" value="Unassembled WGS sequence"/>
</dbReference>